<name>A0AC35FCL0_9BILA</name>
<dbReference type="WBParaSite" id="PS1159_v2.g16216.t1">
    <property type="protein sequence ID" value="PS1159_v2.g16216.t1"/>
    <property type="gene ID" value="PS1159_v2.g16216"/>
</dbReference>
<accession>A0AC35FCL0</accession>
<reference evidence="2" key="1">
    <citation type="submission" date="2022-11" db="UniProtKB">
        <authorList>
            <consortium name="WormBaseParasite"/>
        </authorList>
    </citation>
    <scope>IDENTIFICATION</scope>
</reference>
<evidence type="ECO:0000313" key="1">
    <source>
        <dbReference type="Proteomes" id="UP000887580"/>
    </source>
</evidence>
<sequence>MEDSVIENYFTDNESDKENSISPIQKRPKRTASTRKEEEPNRRELPKRAAAAFSKTTTKEPEEIGRKRFTRSASTDTSTTEVYHPSVVTSKSRNQTSSSRESSNGPKCGHSSSSSASSNAGSEHASSSSHKSSGKLRTRKRSLAIVEEAEDDAVDELAEDLATILFECEDATPIGPEMVDIYSDEDEEDEKIAPPLFPILDTTVREPLIVPDKTTGDYEVERVLLVRHVNKVSYYLLKWKDYPLYQMTWAEKKHLHSCDKVLKEYEDRVAVCKSIFDSLPDTDEYLGYQDNFISSIITPPFIEQNFFEVSLCQFMINNSFAPLFVENWTRISDVLPKDFVWTAQCLFSYATSLEIKKFDEETPTKMCNCKKCDVKKCSCFNSKLTAQGKVRASCSNYIEECSKRCACNTNSQIKCPSKAFRRGRVIPLMLFRTPKCGWSVRTMAYIPERKFVIEYAGLIKRYEECDDIADETYLFNCDLEDGTIKYVIDATNYGNESRFINHNCNPNLHAYSVLGFESDPALTRIVFFANRDIQAGEELTFDYFSDHDIDLETVNPKEKRACHCGAVNCRKYLF</sequence>
<evidence type="ECO:0000313" key="2">
    <source>
        <dbReference type="WBParaSite" id="PS1159_v2.g16216.t1"/>
    </source>
</evidence>
<dbReference type="Proteomes" id="UP000887580">
    <property type="component" value="Unplaced"/>
</dbReference>
<proteinExistence type="predicted"/>
<organism evidence="1 2">
    <name type="scientific">Panagrolaimus sp. PS1159</name>
    <dbReference type="NCBI Taxonomy" id="55785"/>
    <lineage>
        <taxon>Eukaryota</taxon>
        <taxon>Metazoa</taxon>
        <taxon>Ecdysozoa</taxon>
        <taxon>Nematoda</taxon>
        <taxon>Chromadorea</taxon>
        <taxon>Rhabditida</taxon>
        <taxon>Tylenchina</taxon>
        <taxon>Panagrolaimomorpha</taxon>
        <taxon>Panagrolaimoidea</taxon>
        <taxon>Panagrolaimidae</taxon>
        <taxon>Panagrolaimus</taxon>
    </lineage>
</organism>
<protein>
    <submittedName>
        <fullName evidence="2">Histone-lysine N-methyltransferase</fullName>
    </submittedName>
</protein>